<gene>
    <name evidence="3" type="ORF">ABSH63_06890</name>
</gene>
<comment type="caution">
    <text evidence="3">The sequence shown here is derived from an EMBL/GenBank/DDBJ whole genome shotgun (WGS) entry which is preliminary data.</text>
</comment>
<dbReference type="RefSeq" id="WP_352888554.1">
    <property type="nucleotide sequence ID" value="NZ_JBEPIJ010000006.1"/>
</dbReference>
<feature type="chain" id="PRO_5045256596" description="Outer membrane protein beta-barrel domain-containing protein" evidence="2">
    <location>
        <begin position="20"/>
        <end position="271"/>
    </location>
</feature>
<sequence>MNKLTCLAAGLLLCNAVFAQDDGDTQAGNSFADINAADQSSDTPDANSFSSDTQDANRFTSDTSDANRFTSDTSDANSFASDGSDANSFGDGFDDSGTSGDEAAPEEAQPWALYAGADVVWTTASFSSQALIDAFGGDRFDSRMYRVRAGLRLFDAIGLEAQLGAGDSGVGELAADEFSTERFYAVYFVPTGVLLDLIEVGASIGYAHVDLERPGASEAINGASFGVNVEIPVYTSDALELRIGGGAATYRAQPSARIYGYHAGLRLDFRV</sequence>
<name>A0ABV2A914_9GAMM</name>
<keyword evidence="4" id="KW-1185">Reference proteome</keyword>
<feature type="compositionally biased region" description="Low complexity" evidence="1">
    <location>
        <begin position="80"/>
        <end position="101"/>
    </location>
</feature>
<proteinExistence type="predicted"/>
<evidence type="ECO:0000313" key="3">
    <source>
        <dbReference type="EMBL" id="MES0873727.1"/>
    </source>
</evidence>
<keyword evidence="2" id="KW-0732">Signal</keyword>
<feature type="compositionally biased region" description="Polar residues" evidence="1">
    <location>
        <begin position="37"/>
        <end position="79"/>
    </location>
</feature>
<feature type="signal peptide" evidence="2">
    <location>
        <begin position="1"/>
        <end position="19"/>
    </location>
</feature>
<evidence type="ECO:0000313" key="4">
    <source>
        <dbReference type="Proteomes" id="UP001465331"/>
    </source>
</evidence>
<evidence type="ECO:0000256" key="1">
    <source>
        <dbReference type="SAM" id="MobiDB-lite"/>
    </source>
</evidence>
<reference evidence="3 4" key="1">
    <citation type="submission" date="2024-06" db="EMBL/GenBank/DDBJ databases">
        <authorList>
            <person name="Li Z."/>
            <person name="Jiang Y."/>
        </authorList>
    </citation>
    <scope>NUCLEOTIDE SEQUENCE [LARGE SCALE GENOMIC DNA]</scope>
    <source>
        <strain evidence="3 4">HSW-8</strain>
    </source>
</reference>
<evidence type="ECO:0008006" key="5">
    <source>
        <dbReference type="Google" id="ProtNLM"/>
    </source>
</evidence>
<accession>A0ABV2A914</accession>
<feature type="region of interest" description="Disordered" evidence="1">
    <location>
        <begin position="33"/>
        <end position="106"/>
    </location>
</feature>
<protein>
    <recommendedName>
        <fullName evidence="5">Outer membrane protein beta-barrel domain-containing protein</fullName>
    </recommendedName>
</protein>
<dbReference type="EMBL" id="JBEPIJ010000006">
    <property type="protein sequence ID" value="MES0873727.1"/>
    <property type="molecule type" value="Genomic_DNA"/>
</dbReference>
<organism evidence="3 4">
    <name type="scientific">Sinimarinibacterium thermocellulolyticum</name>
    <dbReference type="NCBI Taxonomy" id="3170016"/>
    <lineage>
        <taxon>Bacteria</taxon>
        <taxon>Pseudomonadati</taxon>
        <taxon>Pseudomonadota</taxon>
        <taxon>Gammaproteobacteria</taxon>
        <taxon>Nevskiales</taxon>
        <taxon>Nevskiaceae</taxon>
        <taxon>Sinimarinibacterium</taxon>
    </lineage>
</organism>
<dbReference type="Proteomes" id="UP001465331">
    <property type="component" value="Unassembled WGS sequence"/>
</dbReference>
<evidence type="ECO:0000256" key="2">
    <source>
        <dbReference type="SAM" id="SignalP"/>
    </source>
</evidence>